<dbReference type="AlphaFoldDB" id="A0A067N551"/>
<proteinExistence type="predicted"/>
<gene>
    <name evidence="1" type="ORF">BOTBODRAFT_477792</name>
</gene>
<dbReference type="InParanoid" id="A0A067N551"/>
<dbReference type="HOGENOM" id="CLU_3050019_0_0_1"/>
<keyword evidence="2" id="KW-1185">Reference proteome</keyword>
<sequence length="54" mass="6280">MHTMSWKVTTIKCSLHRCKSGRCRTHCRGVPYAYLYMLSIFCCIELPELLAGNR</sequence>
<dbReference type="Proteomes" id="UP000027195">
    <property type="component" value="Unassembled WGS sequence"/>
</dbReference>
<accession>A0A067N551</accession>
<evidence type="ECO:0000313" key="1">
    <source>
        <dbReference type="EMBL" id="KDQ18871.1"/>
    </source>
</evidence>
<evidence type="ECO:0000313" key="2">
    <source>
        <dbReference type="Proteomes" id="UP000027195"/>
    </source>
</evidence>
<dbReference type="EMBL" id="KL198020">
    <property type="protein sequence ID" value="KDQ18871.1"/>
    <property type="molecule type" value="Genomic_DNA"/>
</dbReference>
<protein>
    <submittedName>
        <fullName evidence="1">Uncharacterized protein</fullName>
    </submittedName>
</protein>
<name>A0A067N551_BOTB1</name>
<reference evidence="2" key="1">
    <citation type="journal article" date="2014" name="Proc. Natl. Acad. Sci. U.S.A.">
        <title>Extensive sampling of basidiomycete genomes demonstrates inadequacy of the white-rot/brown-rot paradigm for wood decay fungi.</title>
        <authorList>
            <person name="Riley R."/>
            <person name="Salamov A.A."/>
            <person name="Brown D.W."/>
            <person name="Nagy L.G."/>
            <person name="Floudas D."/>
            <person name="Held B.W."/>
            <person name="Levasseur A."/>
            <person name="Lombard V."/>
            <person name="Morin E."/>
            <person name="Otillar R."/>
            <person name="Lindquist E.A."/>
            <person name="Sun H."/>
            <person name="LaButti K.M."/>
            <person name="Schmutz J."/>
            <person name="Jabbour D."/>
            <person name="Luo H."/>
            <person name="Baker S.E."/>
            <person name="Pisabarro A.G."/>
            <person name="Walton J.D."/>
            <person name="Blanchette R.A."/>
            <person name="Henrissat B."/>
            <person name="Martin F."/>
            <person name="Cullen D."/>
            <person name="Hibbett D.S."/>
            <person name="Grigoriev I.V."/>
        </authorList>
    </citation>
    <scope>NUCLEOTIDE SEQUENCE [LARGE SCALE GENOMIC DNA]</scope>
    <source>
        <strain evidence="2">FD-172 SS1</strain>
    </source>
</reference>
<organism evidence="1 2">
    <name type="scientific">Botryobasidium botryosum (strain FD-172 SS1)</name>
    <dbReference type="NCBI Taxonomy" id="930990"/>
    <lineage>
        <taxon>Eukaryota</taxon>
        <taxon>Fungi</taxon>
        <taxon>Dikarya</taxon>
        <taxon>Basidiomycota</taxon>
        <taxon>Agaricomycotina</taxon>
        <taxon>Agaricomycetes</taxon>
        <taxon>Cantharellales</taxon>
        <taxon>Botryobasidiaceae</taxon>
        <taxon>Botryobasidium</taxon>
    </lineage>
</organism>